<evidence type="ECO:0000313" key="3">
    <source>
        <dbReference type="Proteomes" id="UP000198318"/>
    </source>
</evidence>
<organism evidence="2 3">
    <name type="scientific">Actinomadura meyerae</name>
    <dbReference type="NCBI Taxonomy" id="240840"/>
    <lineage>
        <taxon>Bacteria</taxon>
        <taxon>Bacillati</taxon>
        <taxon>Actinomycetota</taxon>
        <taxon>Actinomycetes</taxon>
        <taxon>Streptosporangiales</taxon>
        <taxon>Thermomonosporaceae</taxon>
        <taxon>Actinomadura</taxon>
    </lineage>
</organism>
<dbReference type="InterPro" id="IPR049052">
    <property type="entry name" value="nSTAND1"/>
</dbReference>
<dbReference type="Pfam" id="PF20703">
    <property type="entry name" value="nSTAND1"/>
    <property type="match status" value="1"/>
</dbReference>
<dbReference type="SUPFAM" id="SSF48452">
    <property type="entry name" value="TPR-like"/>
    <property type="match status" value="1"/>
</dbReference>
<dbReference type="InterPro" id="IPR027417">
    <property type="entry name" value="P-loop_NTPase"/>
</dbReference>
<dbReference type="Proteomes" id="UP000198318">
    <property type="component" value="Unassembled WGS sequence"/>
</dbReference>
<feature type="domain" description="Novel STAND NTPase 1" evidence="1">
    <location>
        <begin position="12"/>
        <end position="374"/>
    </location>
</feature>
<dbReference type="SUPFAM" id="SSF52540">
    <property type="entry name" value="P-loop containing nucleoside triphosphate hydrolases"/>
    <property type="match status" value="1"/>
</dbReference>
<protein>
    <recommendedName>
        <fullName evidence="1">Novel STAND NTPase 1 domain-containing protein</fullName>
    </recommendedName>
</protein>
<keyword evidence="3" id="KW-1185">Reference proteome</keyword>
<evidence type="ECO:0000313" key="2">
    <source>
        <dbReference type="EMBL" id="SNS88051.1"/>
    </source>
</evidence>
<gene>
    <name evidence="2" type="ORF">SAMN05443665_1011103</name>
</gene>
<dbReference type="AlphaFoldDB" id="A0A239I3J0"/>
<reference evidence="2 3" key="1">
    <citation type="submission" date="2017-06" db="EMBL/GenBank/DDBJ databases">
        <authorList>
            <person name="Kim H.J."/>
            <person name="Triplett B.A."/>
        </authorList>
    </citation>
    <scope>NUCLEOTIDE SEQUENCE [LARGE SCALE GENOMIC DNA]</scope>
    <source>
        <strain evidence="2 3">DSM 44715</strain>
    </source>
</reference>
<dbReference type="InterPro" id="IPR011990">
    <property type="entry name" value="TPR-like_helical_dom_sf"/>
</dbReference>
<sequence length="550" mass="58726">MIAQSLPGPRGPYVGLRAMDEADREEFRGRDRESGEVAELWTTNRLVILHGSAGVGKTSLLRAGTVPLLRAEGAHVLPVAHMAYRPSFPVAALAEHDPFRLAVLASWYARESPVRICEVTLATFLRRRIRADRSDHRSPVLGAIDGADVLLCASGRHERHRRSFLDELAGALHEVPDLHLLLVVRDDVLDEALEAADGLAQAPPAVYGLEALTPAAAREVVEAPLHRLGRSGAGAEALVSELRTLRTGTGSQTTARVQPVLLQLALGRVWERLSGEGEITAERLRTEVDAALTDFCAHSLSTIAADHSLLATALCSWFRSLFGGPQGRAGVPAARACEDVPKAVVDAIQDAHLIRARARDGGLCYEILHPRLIEPAGRLGAGAVPIRRPGAAARLRQAHRALADGDTELARRHAEAAVRGCGDDDLRGLAVTTTFLGDLAHESGDPKTAVARYREAAAIFEAVPDNTAVGWLLTGIGRILLTDDPGEAVRQLRAAAGRLPHELSIQTALGRALCQAGRTRAARAVFEDVLGRDGANREALIAKRALSGIA</sequence>
<dbReference type="RefSeq" id="WP_143227975.1">
    <property type="nucleotide sequence ID" value="NZ_FZOR01000011.1"/>
</dbReference>
<dbReference type="Gene3D" id="1.25.40.10">
    <property type="entry name" value="Tetratricopeptide repeat domain"/>
    <property type="match status" value="1"/>
</dbReference>
<dbReference type="EMBL" id="FZOR01000011">
    <property type="protein sequence ID" value="SNS88051.1"/>
    <property type="molecule type" value="Genomic_DNA"/>
</dbReference>
<dbReference type="OrthoDB" id="3204522at2"/>
<proteinExistence type="predicted"/>
<accession>A0A239I3J0</accession>
<evidence type="ECO:0000259" key="1">
    <source>
        <dbReference type="Pfam" id="PF20703"/>
    </source>
</evidence>
<name>A0A239I3J0_9ACTN</name>